<dbReference type="InterPro" id="IPR011662">
    <property type="entry name" value="Secretin/TonB_short_N"/>
</dbReference>
<sequence>MTGSPASVHVLALAGYLVLLGFLTALGPVRAQPADGPVLQFDIAAQNLGDALDLYSRRTGIAVLMDQRHAQRQSAAVRGAYAAGAALQALLAGTGLQSRLSDAQAVIVYAPAAASAAATAAAADLPPAAVVAAADIPGARQGGGDHAAYVSRLQHVLLGLLCRAAQTRPGGYRLALQLYLDRAGVVDRVHLLDSTGLRARDTAIARVVLGMRVGAGPSPSMPQPVSILLLPQGPGSEVDCAPGAPGRNAP</sequence>
<reference evidence="5 6" key="1">
    <citation type="submission" date="2019-06" db="EMBL/GenBank/DDBJ databases">
        <title>Complete genome sequence of Janthinobacterium sp. SNU WT3 isolated from diseased rainbow trout.</title>
        <authorList>
            <person name="Oh W.T."/>
            <person name="Park S.C."/>
        </authorList>
    </citation>
    <scope>NUCLEOTIDE SEQUENCE [LARGE SCALE GENOMIC DNA]</scope>
    <source>
        <strain evidence="5 6">SNU WT3</strain>
    </source>
</reference>
<gene>
    <name evidence="5" type="ORF">FJQ89_03145</name>
</gene>
<dbReference type="Gene3D" id="3.55.50.30">
    <property type="match status" value="1"/>
</dbReference>
<evidence type="ECO:0000256" key="3">
    <source>
        <dbReference type="ARBA" id="ARBA00023237"/>
    </source>
</evidence>
<evidence type="ECO:0000256" key="2">
    <source>
        <dbReference type="ARBA" id="ARBA00023136"/>
    </source>
</evidence>
<dbReference type="RefSeq" id="WP_141169004.1">
    <property type="nucleotide sequence ID" value="NZ_CP041185.1"/>
</dbReference>
<dbReference type="GO" id="GO:0019867">
    <property type="term" value="C:outer membrane"/>
    <property type="evidence" value="ECO:0007669"/>
    <property type="project" value="InterPro"/>
</dbReference>
<dbReference type="Proteomes" id="UP000316665">
    <property type="component" value="Chromosome"/>
</dbReference>
<dbReference type="SUPFAM" id="SSF74653">
    <property type="entry name" value="TolA/TonB C-terminal domain"/>
    <property type="match status" value="1"/>
</dbReference>
<accession>A0A4Y6RAS4</accession>
<evidence type="ECO:0000259" key="4">
    <source>
        <dbReference type="SMART" id="SM00965"/>
    </source>
</evidence>
<evidence type="ECO:0000313" key="6">
    <source>
        <dbReference type="Proteomes" id="UP000316665"/>
    </source>
</evidence>
<organism evidence="5 6">
    <name type="scientific">Janthinobacterium tructae</name>
    <dbReference type="NCBI Taxonomy" id="2590869"/>
    <lineage>
        <taxon>Bacteria</taxon>
        <taxon>Pseudomonadati</taxon>
        <taxon>Pseudomonadota</taxon>
        <taxon>Betaproteobacteria</taxon>
        <taxon>Burkholderiales</taxon>
        <taxon>Oxalobacteraceae</taxon>
        <taxon>Janthinobacterium</taxon>
    </lineage>
</organism>
<name>A0A4Y6RAS4_9BURK</name>
<keyword evidence="6" id="KW-1185">Reference proteome</keyword>
<proteinExistence type="predicted"/>
<feature type="domain" description="Secretin/TonB short N-terminal" evidence="4">
    <location>
        <begin position="61"/>
        <end position="111"/>
    </location>
</feature>
<dbReference type="AlphaFoldDB" id="A0A4Y6RAS4"/>
<dbReference type="EMBL" id="CP041185">
    <property type="protein sequence ID" value="QDG69520.1"/>
    <property type="molecule type" value="Genomic_DNA"/>
</dbReference>
<dbReference type="OrthoDB" id="8859744at2"/>
<protein>
    <recommendedName>
        <fullName evidence="4">Secretin/TonB short N-terminal domain-containing protein</fullName>
    </recommendedName>
</protein>
<dbReference type="KEGG" id="jas:FJQ89_03145"/>
<keyword evidence="2" id="KW-0472">Membrane</keyword>
<evidence type="ECO:0000256" key="1">
    <source>
        <dbReference type="ARBA" id="ARBA00022448"/>
    </source>
</evidence>
<keyword evidence="1" id="KW-0813">Transport</keyword>
<keyword evidence="3" id="KW-0998">Cell outer membrane</keyword>
<evidence type="ECO:0000313" key="5">
    <source>
        <dbReference type="EMBL" id="QDG69520.1"/>
    </source>
</evidence>
<dbReference type="SMART" id="SM00965">
    <property type="entry name" value="STN"/>
    <property type="match status" value="1"/>
</dbReference>